<name>A0ABV9UVI3_9ACTN</name>
<evidence type="ECO:0000313" key="2">
    <source>
        <dbReference type="EMBL" id="MFC4961199.1"/>
    </source>
</evidence>
<reference evidence="3" key="1">
    <citation type="journal article" date="2019" name="Int. J. Syst. Evol. Microbiol.">
        <title>The Global Catalogue of Microorganisms (GCM) 10K type strain sequencing project: providing services to taxonomists for standard genome sequencing and annotation.</title>
        <authorList>
            <consortium name="The Broad Institute Genomics Platform"/>
            <consortium name="The Broad Institute Genome Sequencing Center for Infectious Disease"/>
            <person name="Wu L."/>
            <person name="Ma J."/>
        </authorList>
    </citation>
    <scope>NUCLEOTIDE SEQUENCE [LARGE SCALE GENOMIC DNA]</scope>
    <source>
        <strain evidence="3">CCM 7224</strain>
    </source>
</reference>
<gene>
    <name evidence="2" type="ORF">ACFPFX_33410</name>
</gene>
<proteinExistence type="predicted"/>
<protein>
    <submittedName>
        <fullName evidence="2">Uncharacterized protein</fullName>
    </submittedName>
</protein>
<organism evidence="2 3">
    <name type="scientific">Streptomyces mauvecolor</name>
    <dbReference type="NCBI Taxonomy" id="58345"/>
    <lineage>
        <taxon>Bacteria</taxon>
        <taxon>Bacillati</taxon>
        <taxon>Actinomycetota</taxon>
        <taxon>Actinomycetes</taxon>
        <taxon>Kitasatosporales</taxon>
        <taxon>Streptomycetaceae</taxon>
        <taxon>Streptomyces</taxon>
    </lineage>
</organism>
<feature type="region of interest" description="Disordered" evidence="1">
    <location>
        <begin position="1"/>
        <end position="86"/>
    </location>
</feature>
<keyword evidence="3" id="KW-1185">Reference proteome</keyword>
<sequence>MTDRRPEGPGDAGAAVPEPVPRDLPDQQAGLADDPWEAVGDAAESTRDEGPDREIPDTDEAGTGRRGAPHSGSTRPGHPVPDESTA</sequence>
<comment type="caution">
    <text evidence="2">The sequence shown here is derived from an EMBL/GenBank/DDBJ whole genome shotgun (WGS) entry which is preliminary data.</text>
</comment>
<evidence type="ECO:0000256" key="1">
    <source>
        <dbReference type="SAM" id="MobiDB-lite"/>
    </source>
</evidence>
<dbReference type="Proteomes" id="UP001595834">
    <property type="component" value="Unassembled WGS sequence"/>
</dbReference>
<dbReference type="RefSeq" id="WP_344377746.1">
    <property type="nucleotide sequence ID" value="NZ_BAAASQ010000019.1"/>
</dbReference>
<accession>A0ABV9UVI3</accession>
<evidence type="ECO:0000313" key="3">
    <source>
        <dbReference type="Proteomes" id="UP001595834"/>
    </source>
</evidence>
<feature type="compositionally biased region" description="Basic and acidic residues" evidence="1">
    <location>
        <begin position="44"/>
        <end position="56"/>
    </location>
</feature>
<dbReference type="EMBL" id="JBHSIZ010000045">
    <property type="protein sequence ID" value="MFC4961199.1"/>
    <property type="molecule type" value="Genomic_DNA"/>
</dbReference>